<dbReference type="InterPro" id="IPR001375">
    <property type="entry name" value="Peptidase_S9_cat"/>
</dbReference>
<dbReference type="Gene3D" id="2.140.10.30">
    <property type="entry name" value="Dipeptidylpeptidase IV, N-terminal domain"/>
    <property type="match status" value="1"/>
</dbReference>
<dbReference type="GO" id="GO:0006508">
    <property type="term" value="P:proteolysis"/>
    <property type="evidence" value="ECO:0007669"/>
    <property type="project" value="UniProtKB-KW"/>
</dbReference>
<dbReference type="EMBL" id="BSPO01000002">
    <property type="protein sequence ID" value="GLS83366.1"/>
    <property type="molecule type" value="Genomic_DNA"/>
</dbReference>
<evidence type="ECO:0000256" key="3">
    <source>
        <dbReference type="SAM" id="SignalP"/>
    </source>
</evidence>
<reference evidence="6 7" key="1">
    <citation type="journal article" date="2014" name="Int. J. Syst. Evol. Microbiol.">
        <title>Complete genome sequence of Corynebacterium casei LMG S-19264T (=DSM 44701T), isolated from a smear-ripened cheese.</title>
        <authorList>
            <consortium name="US DOE Joint Genome Institute (JGI-PGF)"/>
            <person name="Walter F."/>
            <person name="Albersmeier A."/>
            <person name="Kalinowski J."/>
            <person name="Ruckert C."/>
        </authorList>
    </citation>
    <scope>NUCLEOTIDE SEQUENCE [LARGE SCALE GENOMIC DNA]</scope>
    <source>
        <strain evidence="6 7">NBRC 112785</strain>
    </source>
</reference>
<proteinExistence type="predicted"/>
<dbReference type="GO" id="GO:0004252">
    <property type="term" value="F:serine-type endopeptidase activity"/>
    <property type="evidence" value="ECO:0007669"/>
    <property type="project" value="InterPro"/>
</dbReference>
<dbReference type="InterPro" id="IPR029058">
    <property type="entry name" value="AB_hydrolase_fold"/>
</dbReference>
<evidence type="ECO:0000256" key="2">
    <source>
        <dbReference type="ARBA" id="ARBA00022801"/>
    </source>
</evidence>
<feature type="chain" id="PRO_5041390255" evidence="3">
    <location>
        <begin position="23"/>
        <end position="824"/>
    </location>
</feature>
<feature type="domain" description="Peptidase S9 prolyl oligopeptidase catalytic" evidence="4">
    <location>
        <begin position="628"/>
        <end position="823"/>
    </location>
</feature>
<dbReference type="PANTHER" id="PTHR11731:SF193">
    <property type="entry name" value="DIPEPTIDYL PEPTIDASE 9"/>
    <property type="match status" value="1"/>
</dbReference>
<dbReference type="PROSITE" id="PS51257">
    <property type="entry name" value="PROKAR_LIPOPROTEIN"/>
    <property type="match status" value="1"/>
</dbReference>
<keyword evidence="7" id="KW-1185">Reference proteome</keyword>
<accession>A0AA37TXV6</accession>
<protein>
    <submittedName>
        <fullName evidence="6">Peptidase S9</fullName>
    </submittedName>
</protein>
<feature type="signal peptide" evidence="3">
    <location>
        <begin position="1"/>
        <end position="22"/>
    </location>
</feature>
<dbReference type="Pfam" id="PF00930">
    <property type="entry name" value="DPPIV_N"/>
    <property type="match status" value="1"/>
</dbReference>
<dbReference type="InterPro" id="IPR002469">
    <property type="entry name" value="Peptidase_S9B_N"/>
</dbReference>
<organism evidence="6 7">
    <name type="scientific">Paraferrimonas haliotis</name>
    <dbReference type="NCBI Taxonomy" id="2013866"/>
    <lineage>
        <taxon>Bacteria</taxon>
        <taxon>Pseudomonadati</taxon>
        <taxon>Pseudomonadota</taxon>
        <taxon>Gammaproteobacteria</taxon>
        <taxon>Alteromonadales</taxon>
        <taxon>Ferrimonadaceae</taxon>
        <taxon>Paraferrimonas</taxon>
    </lineage>
</organism>
<evidence type="ECO:0000313" key="7">
    <source>
        <dbReference type="Proteomes" id="UP001157439"/>
    </source>
</evidence>
<dbReference type="GO" id="GO:0008239">
    <property type="term" value="F:dipeptidyl-peptidase activity"/>
    <property type="evidence" value="ECO:0007669"/>
    <property type="project" value="TreeGrafter"/>
</dbReference>
<gene>
    <name evidence="6" type="ORF">GCM10007894_13430</name>
</gene>
<sequence length="824" mass="93152">MTQRRLKAAASSLCLILLSGCAASTTAIEPKAAPMATPLQTANLPSADTPLTMKQIMADPAWMGISPSNAYWADDSGEVIFQRKGFLDTLTSYYRQGIEQSEATQVSIADYHKLPQQGGDLSRDGKFKVYLYQGNVFVKQLSSGEIRQYTRFNTQLSGVKFLNDGSVAYWQDAALYRLDLNSGMTTQIADVRFEKAPSGVKEPNGFLAEQQHRLIQYVAKQHQNAKQTQQFNKDLQRLDNTLAAKPFYLGGKERLTNLSLSNSGRYLLVVAQDKDASWRDKHDIMPNYLGKDGYVDAVNVRARVAEAKPVAQRFVILDLEKGTQKDITIEGLTGFDEDVLASVKQENAKAKGETYKSEKATRTIRLMLDWTWSQSPIQWHPQNDQLLVMLEATDNKDRWIASVDLDKGRFNTQHRLSDQAWINYTHNDFGWVGNSQQFYFLSEQTGYSQLYLQTLGGKAKALTQGEFVVNSVTLSPDNQYLYYRANPRHPGKYDVYRVALNGSAPERMTQFEGNLDYSLSPDGNKLLLTASTNTSLPELFVQSVGSEQAKQLTQSQSKAFADYPWQAGQIVAIPSSHQAKPVYARVYLPQGYDETQQYPAVIFSHGAGYLQNAHYGWSSYYREFMFHNLLAQNGYVVLDIDYRGSKGYGRDWRTAVYRDMGRTEVEDMVDAVNWMSANASVDKGRVGHYGGSYGGFLTFMALFTEPELFQAGAALRPVTDWAHYNAPYTSNILNTPEVDPIAYNRSSPIEHAEGLNKRLLIMSGVLDDNVFFQDSVRLVQRLIELEKENFETAIYPVEPHGFRQPSSWLDEYRRIFKMFEEELK</sequence>
<dbReference type="PROSITE" id="PS00708">
    <property type="entry name" value="PRO_ENDOPEP_SER"/>
    <property type="match status" value="1"/>
</dbReference>
<name>A0AA37TXV6_9GAMM</name>
<keyword evidence="1" id="KW-0645">Protease</keyword>
<feature type="domain" description="Dipeptidylpeptidase IV N-terminal" evidence="5">
    <location>
        <begin position="377"/>
        <end position="532"/>
    </location>
</feature>
<dbReference type="PANTHER" id="PTHR11731">
    <property type="entry name" value="PROTEASE FAMILY S9B,C DIPEPTIDYL-PEPTIDASE IV-RELATED"/>
    <property type="match status" value="1"/>
</dbReference>
<dbReference type="InterPro" id="IPR050278">
    <property type="entry name" value="Serine_Prot_S9B/DPPIV"/>
</dbReference>
<evidence type="ECO:0000313" key="6">
    <source>
        <dbReference type="EMBL" id="GLS83366.1"/>
    </source>
</evidence>
<keyword evidence="3" id="KW-0732">Signal</keyword>
<evidence type="ECO:0000259" key="5">
    <source>
        <dbReference type="Pfam" id="PF00930"/>
    </source>
</evidence>
<dbReference type="SUPFAM" id="SSF53474">
    <property type="entry name" value="alpha/beta-Hydrolases"/>
    <property type="match status" value="1"/>
</dbReference>
<dbReference type="RefSeq" id="WP_095497080.1">
    <property type="nucleotide sequence ID" value="NZ_BSPO01000002.1"/>
</dbReference>
<dbReference type="SUPFAM" id="SSF82171">
    <property type="entry name" value="DPP6 N-terminal domain-like"/>
    <property type="match status" value="1"/>
</dbReference>
<dbReference type="AlphaFoldDB" id="A0AA37TXV6"/>
<evidence type="ECO:0000259" key="4">
    <source>
        <dbReference type="Pfam" id="PF00326"/>
    </source>
</evidence>
<dbReference type="Proteomes" id="UP001157439">
    <property type="component" value="Unassembled WGS sequence"/>
</dbReference>
<comment type="caution">
    <text evidence="6">The sequence shown here is derived from an EMBL/GenBank/DDBJ whole genome shotgun (WGS) entry which is preliminary data.</text>
</comment>
<dbReference type="InterPro" id="IPR002471">
    <property type="entry name" value="Pept_S9_AS"/>
</dbReference>
<dbReference type="Pfam" id="PF00326">
    <property type="entry name" value="Peptidase_S9"/>
    <property type="match status" value="1"/>
</dbReference>
<evidence type="ECO:0000256" key="1">
    <source>
        <dbReference type="ARBA" id="ARBA00022670"/>
    </source>
</evidence>
<keyword evidence="2" id="KW-0378">Hydrolase</keyword>
<dbReference type="Gene3D" id="3.40.50.1820">
    <property type="entry name" value="alpha/beta hydrolase"/>
    <property type="match status" value="1"/>
</dbReference>